<accession>A0A1I4EVX7</accession>
<keyword evidence="2" id="KW-1185">Reference proteome</keyword>
<evidence type="ECO:0000313" key="2">
    <source>
        <dbReference type="Proteomes" id="UP000199598"/>
    </source>
</evidence>
<gene>
    <name evidence="1" type="ORF">SAMN04488518_11680</name>
</gene>
<name>A0A1I4EVX7_9HYPH</name>
<protein>
    <submittedName>
        <fullName evidence="1">Uncharacterized protein</fullName>
    </submittedName>
</protein>
<sequence length="211" mass="22135">MVLGDVPAIVQSCCVCSGHVAPYSASGPQLEFAFREQVLACAVREKMADAGGCRYISAVEQDEVDALEFVSQRMVGTQSSADRVSVNCTHLNAKPLGLSPSANASGVTLRSFRITIPSVSDEGLLGICCGNAIQHSDGRVVLSSFVRPVAGTQIDCAPLFAFWLSIGSYDEGEVVPYNLAGSAPVLIEFAIDGPQIVVVDYNADGTFSPGE</sequence>
<evidence type="ECO:0000313" key="1">
    <source>
        <dbReference type="EMBL" id="SFL09353.1"/>
    </source>
</evidence>
<reference evidence="1 2" key="1">
    <citation type="submission" date="2016-10" db="EMBL/GenBank/DDBJ databases">
        <authorList>
            <person name="Varghese N."/>
            <person name="Submissions S."/>
        </authorList>
    </citation>
    <scope>NUCLEOTIDE SEQUENCE [LARGE SCALE GENOMIC DNA]</scope>
    <source>
        <strain evidence="1 2">DSM 16392</strain>
    </source>
</reference>
<dbReference type="EMBL" id="FOSK01000016">
    <property type="protein sequence ID" value="SFL09353.1"/>
    <property type="molecule type" value="Genomic_DNA"/>
</dbReference>
<proteinExistence type="predicted"/>
<comment type="caution">
    <text evidence="1">The sequence shown here is derived from an EMBL/GenBank/DDBJ whole genome shotgun (WGS) entry which is preliminary data.</text>
</comment>
<organism evidence="1 2">
    <name type="scientific">Pseudovibrio ascidiaceicola</name>
    <dbReference type="NCBI Taxonomy" id="285279"/>
    <lineage>
        <taxon>Bacteria</taxon>
        <taxon>Pseudomonadati</taxon>
        <taxon>Pseudomonadota</taxon>
        <taxon>Alphaproteobacteria</taxon>
        <taxon>Hyphomicrobiales</taxon>
        <taxon>Stappiaceae</taxon>
        <taxon>Pseudovibrio</taxon>
    </lineage>
</organism>
<dbReference type="Proteomes" id="UP000199598">
    <property type="component" value="Unassembled WGS sequence"/>
</dbReference>